<dbReference type="SUPFAM" id="SSF74653">
    <property type="entry name" value="TolA/TonB C-terminal domain"/>
    <property type="match status" value="1"/>
</dbReference>
<evidence type="ECO:0000313" key="4">
    <source>
        <dbReference type="EMBL" id="MBB3059866.1"/>
    </source>
</evidence>
<dbReference type="Proteomes" id="UP000535937">
    <property type="component" value="Unassembled WGS sequence"/>
</dbReference>
<dbReference type="PROSITE" id="PS50005">
    <property type="entry name" value="TPR"/>
    <property type="match status" value="1"/>
</dbReference>
<feature type="compositionally biased region" description="Basic and acidic residues" evidence="2">
    <location>
        <begin position="42"/>
        <end position="55"/>
    </location>
</feature>
<name>A0A7W4W8Z8_9GAMM</name>
<feature type="signal peptide" evidence="3">
    <location>
        <begin position="1"/>
        <end position="18"/>
    </location>
</feature>
<evidence type="ECO:0000313" key="5">
    <source>
        <dbReference type="Proteomes" id="UP000535937"/>
    </source>
</evidence>
<dbReference type="EMBL" id="JACHWZ010000002">
    <property type="protein sequence ID" value="MBB3059866.1"/>
    <property type="molecule type" value="Genomic_DNA"/>
</dbReference>
<comment type="caution">
    <text evidence="4">The sequence shown here is derived from an EMBL/GenBank/DDBJ whole genome shotgun (WGS) entry which is preliminary data.</text>
</comment>
<feature type="repeat" description="TPR" evidence="1">
    <location>
        <begin position="104"/>
        <end position="137"/>
    </location>
</feature>
<feature type="chain" id="PRO_5031528952" evidence="3">
    <location>
        <begin position="19"/>
        <end position="448"/>
    </location>
</feature>
<organism evidence="4 5">
    <name type="scientific">Microbulbifer rhizosphaerae</name>
    <dbReference type="NCBI Taxonomy" id="1562603"/>
    <lineage>
        <taxon>Bacteria</taxon>
        <taxon>Pseudomonadati</taxon>
        <taxon>Pseudomonadota</taxon>
        <taxon>Gammaproteobacteria</taxon>
        <taxon>Cellvibrionales</taxon>
        <taxon>Microbulbiferaceae</taxon>
        <taxon>Microbulbifer</taxon>
    </lineage>
</organism>
<keyword evidence="1" id="KW-0802">TPR repeat</keyword>
<dbReference type="InterPro" id="IPR019734">
    <property type="entry name" value="TPR_rpt"/>
</dbReference>
<proteinExistence type="predicted"/>
<protein>
    <submittedName>
        <fullName evidence="4">Tetratricopeptide (TPR) repeat protein</fullName>
    </submittedName>
</protein>
<evidence type="ECO:0000256" key="2">
    <source>
        <dbReference type="SAM" id="MobiDB-lite"/>
    </source>
</evidence>
<accession>A0A7W4W8Z8</accession>
<dbReference type="Gene3D" id="3.30.1150.10">
    <property type="match status" value="1"/>
</dbReference>
<keyword evidence="5" id="KW-1185">Reference proteome</keyword>
<reference evidence="4 5" key="1">
    <citation type="submission" date="2020-08" db="EMBL/GenBank/DDBJ databases">
        <title>Genomic Encyclopedia of Type Strains, Phase III (KMG-III): the genomes of soil and plant-associated and newly described type strains.</title>
        <authorList>
            <person name="Whitman W."/>
        </authorList>
    </citation>
    <scope>NUCLEOTIDE SEQUENCE [LARGE SCALE GENOMIC DNA]</scope>
    <source>
        <strain evidence="4 5">CECT 8799</strain>
    </source>
</reference>
<gene>
    <name evidence="4" type="ORF">FHS09_000674</name>
</gene>
<feature type="compositionally biased region" description="Acidic residues" evidence="2">
    <location>
        <begin position="56"/>
        <end position="65"/>
    </location>
</feature>
<feature type="region of interest" description="Disordered" evidence="2">
    <location>
        <begin position="42"/>
        <end position="74"/>
    </location>
</feature>
<evidence type="ECO:0000256" key="1">
    <source>
        <dbReference type="PROSITE-ProRule" id="PRU00339"/>
    </source>
</evidence>
<dbReference type="RefSeq" id="WP_183456643.1">
    <property type="nucleotide sequence ID" value="NZ_JACHWZ010000002.1"/>
</dbReference>
<dbReference type="AlphaFoldDB" id="A0A7W4W8Z8"/>
<sequence length="448" mass="50902">MRRLILCLALVSSASATAQFSPFGSSVVPRPPEPTAYGLEIIRAEDWQPEDKGEEGSDASEESPDSPDNLGSIESTEGTESIARYQALIEQLEIAHGPYADGLSEAVAGLAHNYQNLGEHQQAVDAFKRSIHLTRISQGPFTDEQIPLLDSLRESLFADRKLLELDRLQEYIYLVHRRALAPGDPRLELATRDYVEWQRSAYLQDLGDDGSRRLLTLHQLYDDAIAALREGEAPQSMQRPLLQGALQVAYLMALDTLGQQPEIRIQIRQSNIPAPAYNSEQERLQLLRERSYRHGLRVARELVEASGEEVPAVRARALVAQGDWYQWQQHRGRAVNIYAEAYALFDDPDERQQLFGEPTELPDNFAFLPDIELTQRTPRGRAQVRFTVDRYGRLRDLELLSLEPKDDRGAEIALRKMLRNLRFRPRLENGEAVEISSIEREYIFFDSP</sequence>
<evidence type="ECO:0000256" key="3">
    <source>
        <dbReference type="SAM" id="SignalP"/>
    </source>
</evidence>
<keyword evidence="3" id="KW-0732">Signal</keyword>